<evidence type="ECO:0000313" key="1">
    <source>
        <dbReference type="EMBL" id="QHU03819.1"/>
    </source>
</evidence>
<protein>
    <submittedName>
        <fullName evidence="1">Uncharacterized protein</fullName>
    </submittedName>
</protein>
<proteinExistence type="predicted"/>
<organism evidence="1">
    <name type="scientific">viral metagenome</name>
    <dbReference type="NCBI Taxonomy" id="1070528"/>
    <lineage>
        <taxon>unclassified sequences</taxon>
        <taxon>metagenomes</taxon>
        <taxon>organismal metagenomes</taxon>
    </lineage>
</organism>
<name>A0A6C0JDW0_9ZZZZ</name>
<dbReference type="EMBL" id="MN740389">
    <property type="protein sequence ID" value="QHU03819.1"/>
    <property type="molecule type" value="Genomic_DNA"/>
</dbReference>
<accession>A0A6C0JDW0</accession>
<reference evidence="1" key="1">
    <citation type="journal article" date="2020" name="Nature">
        <title>Giant virus diversity and host interactions through global metagenomics.</title>
        <authorList>
            <person name="Schulz F."/>
            <person name="Roux S."/>
            <person name="Paez-Espino D."/>
            <person name="Jungbluth S."/>
            <person name="Walsh D.A."/>
            <person name="Denef V.J."/>
            <person name="McMahon K.D."/>
            <person name="Konstantinidis K.T."/>
            <person name="Eloe-Fadrosh E.A."/>
            <person name="Kyrpides N.C."/>
            <person name="Woyke T."/>
        </authorList>
    </citation>
    <scope>NUCLEOTIDE SEQUENCE</scope>
    <source>
        <strain evidence="1">GVMAG-M-3300027708-20</strain>
    </source>
</reference>
<sequence length="39" mass="4339">MCDCAGICLCLIAGAMITLFTRTECCHYKELEQNLIENA</sequence>
<dbReference type="AlphaFoldDB" id="A0A6C0JDW0"/>